<comment type="caution">
    <text evidence="14">The sequence shown here is derived from an EMBL/GenBank/DDBJ whole genome shotgun (WGS) entry which is preliminary data.</text>
</comment>
<comment type="cofactor">
    <cofactor evidence="2 12">
        <name>Mg(2+)</name>
        <dbReference type="ChEBI" id="CHEBI:18420"/>
    </cofactor>
</comment>
<dbReference type="NCBIfam" id="TIGR01496">
    <property type="entry name" value="DHPS"/>
    <property type="match status" value="1"/>
</dbReference>
<dbReference type="EC" id="2.5.1.15" evidence="5 12"/>
<dbReference type="EMBL" id="JRNH01000015">
    <property type="protein sequence ID" value="KGF20378.1"/>
    <property type="molecule type" value="Genomic_DNA"/>
</dbReference>
<evidence type="ECO:0000256" key="2">
    <source>
        <dbReference type="ARBA" id="ARBA00001946"/>
    </source>
</evidence>
<evidence type="ECO:0000256" key="10">
    <source>
        <dbReference type="ARBA" id="ARBA00022909"/>
    </source>
</evidence>
<name>A0A095YDT1_9MICC</name>
<dbReference type="GO" id="GO:0004156">
    <property type="term" value="F:dihydropteroate synthase activity"/>
    <property type="evidence" value="ECO:0007669"/>
    <property type="project" value="UniProtKB-EC"/>
</dbReference>
<feature type="domain" description="Pterin-binding" evidence="13">
    <location>
        <begin position="37"/>
        <end position="294"/>
    </location>
</feature>
<dbReference type="InterPro" id="IPR011005">
    <property type="entry name" value="Dihydropteroate_synth-like_sf"/>
</dbReference>
<dbReference type="PANTHER" id="PTHR20941:SF1">
    <property type="entry name" value="FOLIC ACID SYNTHESIS PROTEIN FOL1"/>
    <property type="match status" value="1"/>
</dbReference>
<dbReference type="CDD" id="cd00739">
    <property type="entry name" value="DHPS"/>
    <property type="match status" value="1"/>
</dbReference>
<gene>
    <name evidence="14" type="ORF">HMPREF2128_05615</name>
</gene>
<evidence type="ECO:0000256" key="3">
    <source>
        <dbReference type="ARBA" id="ARBA00004763"/>
    </source>
</evidence>
<keyword evidence="10 12" id="KW-0289">Folate biosynthesis</keyword>
<evidence type="ECO:0000256" key="1">
    <source>
        <dbReference type="ARBA" id="ARBA00000012"/>
    </source>
</evidence>
<proteinExistence type="inferred from homology"/>
<dbReference type="UniPathway" id="UPA00077">
    <property type="reaction ID" value="UER00156"/>
</dbReference>
<dbReference type="PROSITE" id="PS50972">
    <property type="entry name" value="PTERIN_BINDING"/>
    <property type="match status" value="1"/>
</dbReference>
<keyword evidence="9 12" id="KW-0460">Magnesium</keyword>
<dbReference type="GO" id="GO:0046872">
    <property type="term" value="F:metal ion binding"/>
    <property type="evidence" value="ECO:0007669"/>
    <property type="project" value="UniProtKB-KW"/>
</dbReference>
<dbReference type="Pfam" id="PF00809">
    <property type="entry name" value="Pterin_bind"/>
    <property type="match status" value="1"/>
</dbReference>
<dbReference type="SUPFAM" id="SSF51717">
    <property type="entry name" value="Dihydropteroate synthetase-like"/>
    <property type="match status" value="1"/>
</dbReference>
<evidence type="ECO:0000259" key="13">
    <source>
        <dbReference type="PROSITE" id="PS50972"/>
    </source>
</evidence>
<evidence type="ECO:0000256" key="5">
    <source>
        <dbReference type="ARBA" id="ARBA00012458"/>
    </source>
</evidence>
<evidence type="ECO:0000256" key="6">
    <source>
        <dbReference type="ARBA" id="ARBA00016919"/>
    </source>
</evidence>
<evidence type="ECO:0000313" key="15">
    <source>
        <dbReference type="Proteomes" id="UP000053528"/>
    </source>
</evidence>
<sequence length="308" mass="32689">MFNLAATPGTGPNTSALAVIRAKSREDAWADLPRDRCLVMGILNVTEDSFSDGGRFLNVDAAIAHGLEMMRAGADIIDVGGESTRPGAGFVDPEVEAARVVPVVKGLVAAGAVVSVDTTHASTAREVWEAGAHLINDVSGQTFEPDMAQVVAELGARVVLTHRRGDQKTMVDHAEYGDVVAEVVSELVEVRDQFVAAGVARENIILDPGVGFAKNAEHDWAVLNATDRFVALGHDVLIGTSRKRFLGRLLEERKRPHEVADRDAATHATSTLAAAEGAWAVRVHDVAGTRDAVEVARAWVNPAEAVEA</sequence>
<evidence type="ECO:0000256" key="11">
    <source>
        <dbReference type="ARBA" id="ARBA00030193"/>
    </source>
</evidence>
<evidence type="ECO:0000313" key="14">
    <source>
        <dbReference type="EMBL" id="KGF20378.1"/>
    </source>
</evidence>
<keyword evidence="8 12" id="KW-0479">Metal-binding</keyword>
<dbReference type="PROSITE" id="PS00793">
    <property type="entry name" value="DHPS_2"/>
    <property type="match status" value="1"/>
</dbReference>
<evidence type="ECO:0000256" key="4">
    <source>
        <dbReference type="ARBA" id="ARBA00009503"/>
    </source>
</evidence>
<evidence type="ECO:0000256" key="7">
    <source>
        <dbReference type="ARBA" id="ARBA00022679"/>
    </source>
</evidence>
<keyword evidence="7 12" id="KW-0808">Transferase</keyword>
<comment type="similarity">
    <text evidence="4 12">Belongs to the DHPS family.</text>
</comment>
<evidence type="ECO:0000256" key="8">
    <source>
        <dbReference type="ARBA" id="ARBA00022723"/>
    </source>
</evidence>
<dbReference type="InterPro" id="IPR045031">
    <property type="entry name" value="DHP_synth-like"/>
</dbReference>
<organism evidence="14 15">
    <name type="scientific">Pseudoglutamicibacter albus DNF00011</name>
    <dbReference type="NCBI Taxonomy" id="1401063"/>
    <lineage>
        <taxon>Bacteria</taxon>
        <taxon>Bacillati</taxon>
        <taxon>Actinomycetota</taxon>
        <taxon>Actinomycetes</taxon>
        <taxon>Micrococcales</taxon>
        <taxon>Micrococcaceae</taxon>
        <taxon>Pseudoglutamicibacter</taxon>
    </lineage>
</organism>
<evidence type="ECO:0000256" key="12">
    <source>
        <dbReference type="RuleBase" id="RU361205"/>
    </source>
</evidence>
<accession>A0A095YDT1</accession>
<dbReference type="RefSeq" id="WP_035755997.1">
    <property type="nucleotide sequence ID" value="NZ_JRNH01000015.1"/>
</dbReference>
<dbReference type="FunFam" id="3.20.20.20:FF:000006">
    <property type="entry name" value="Dihydropteroate synthase"/>
    <property type="match status" value="1"/>
</dbReference>
<dbReference type="GO" id="GO:0046656">
    <property type="term" value="P:folic acid biosynthetic process"/>
    <property type="evidence" value="ECO:0007669"/>
    <property type="project" value="UniProtKB-KW"/>
</dbReference>
<reference evidence="14 15" key="1">
    <citation type="submission" date="2014-07" db="EMBL/GenBank/DDBJ databases">
        <authorList>
            <person name="McCorrison J."/>
            <person name="Sanka R."/>
            <person name="Torralba M."/>
            <person name="Gillis M."/>
            <person name="Haft D.H."/>
            <person name="Methe B."/>
            <person name="Sutton G."/>
            <person name="Nelson K.E."/>
        </authorList>
    </citation>
    <scope>NUCLEOTIDE SEQUENCE [LARGE SCALE GENOMIC DNA]</scope>
    <source>
        <strain evidence="14 15">DNF00011</strain>
    </source>
</reference>
<dbReference type="AlphaFoldDB" id="A0A095YDT1"/>
<dbReference type="Proteomes" id="UP000053528">
    <property type="component" value="Unassembled WGS sequence"/>
</dbReference>
<dbReference type="PROSITE" id="PS00792">
    <property type="entry name" value="DHPS_1"/>
    <property type="match status" value="1"/>
</dbReference>
<comment type="pathway">
    <text evidence="3 12">Cofactor biosynthesis; tetrahydrofolate biosynthesis; 7,8-dihydrofolate from 2-amino-4-hydroxy-6-hydroxymethyl-7,8-dihydropteridine diphosphate and 4-aminobenzoate: step 1/2.</text>
</comment>
<protein>
    <recommendedName>
        <fullName evidence="6 12">Dihydropteroate synthase</fullName>
        <shortName evidence="12">DHPS</shortName>
        <ecNumber evidence="5 12">2.5.1.15</ecNumber>
    </recommendedName>
    <alternativeName>
        <fullName evidence="11 12">Dihydropteroate pyrophosphorylase</fullName>
    </alternativeName>
</protein>
<comment type="function">
    <text evidence="12">Catalyzes the condensation of para-aminobenzoate (pABA) with 6-hydroxymethyl-7,8-dihydropterin diphosphate (DHPt-PP) to form 7,8-dihydropteroate (H2Pte), the immediate precursor of folate derivatives.</text>
</comment>
<dbReference type="InterPro" id="IPR006390">
    <property type="entry name" value="DHP_synth_dom"/>
</dbReference>
<evidence type="ECO:0000256" key="9">
    <source>
        <dbReference type="ARBA" id="ARBA00022842"/>
    </source>
</evidence>
<dbReference type="PANTHER" id="PTHR20941">
    <property type="entry name" value="FOLATE SYNTHESIS PROTEINS"/>
    <property type="match status" value="1"/>
</dbReference>
<dbReference type="InterPro" id="IPR000489">
    <property type="entry name" value="Pterin-binding_dom"/>
</dbReference>
<dbReference type="GO" id="GO:0005829">
    <property type="term" value="C:cytosol"/>
    <property type="evidence" value="ECO:0007669"/>
    <property type="project" value="TreeGrafter"/>
</dbReference>
<dbReference type="GO" id="GO:0046654">
    <property type="term" value="P:tetrahydrofolate biosynthetic process"/>
    <property type="evidence" value="ECO:0007669"/>
    <property type="project" value="UniProtKB-UniPathway"/>
</dbReference>
<dbReference type="Gene3D" id="3.20.20.20">
    <property type="entry name" value="Dihydropteroate synthase-like"/>
    <property type="match status" value="1"/>
</dbReference>
<comment type="catalytic activity">
    <reaction evidence="1">
        <text>(7,8-dihydropterin-6-yl)methyl diphosphate + 4-aminobenzoate = 7,8-dihydropteroate + diphosphate</text>
        <dbReference type="Rhea" id="RHEA:19949"/>
        <dbReference type="ChEBI" id="CHEBI:17836"/>
        <dbReference type="ChEBI" id="CHEBI:17839"/>
        <dbReference type="ChEBI" id="CHEBI:33019"/>
        <dbReference type="ChEBI" id="CHEBI:72950"/>
        <dbReference type="EC" id="2.5.1.15"/>
    </reaction>
</comment>